<dbReference type="Pfam" id="PF26387">
    <property type="entry name" value="DUF6079_5th"/>
    <property type="match status" value="1"/>
</dbReference>
<evidence type="ECO:0000259" key="6">
    <source>
        <dbReference type="Pfam" id="PF26388"/>
    </source>
</evidence>
<accession>A0A411WGE4</accession>
<protein>
    <recommendedName>
        <fullName evidence="9">ATP-binding protein</fullName>
    </recommendedName>
</protein>
<dbReference type="InterPro" id="IPR058574">
    <property type="entry name" value="DUF6079_6th"/>
</dbReference>
<organism evidence="7 8">
    <name type="scientific">Limnobaculum zhutongyuii</name>
    <dbReference type="NCBI Taxonomy" id="2498113"/>
    <lineage>
        <taxon>Bacteria</taxon>
        <taxon>Pseudomonadati</taxon>
        <taxon>Pseudomonadota</taxon>
        <taxon>Gammaproteobacteria</taxon>
        <taxon>Enterobacterales</taxon>
        <taxon>Budviciaceae</taxon>
        <taxon>Limnobaculum</taxon>
    </lineage>
</organism>
<name>A0A411WGE4_9GAMM</name>
<feature type="domain" description="DUF6079" evidence="1">
    <location>
        <begin position="23"/>
        <end position="250"/>
    </location>
</feature>
<dbReference type="Proteomes" id="UP000293154">
    <property type="component" value="Chromosome"/>
</dbReference>
<keyword evidence="8" id="KW-1185">Reference proteome</keyword>
<dbReference type="Pfam" id="PF26383">
    <property type="entry name" value="DUF6079_2nd"/>
    <property type="match status" value="1"/>
</dbReference>
<dbReference type="InterPro" id="IPR058569">
    <property type="entry name" value="DUF6079_2nd"/>
</dbReference>
<dbReference type="InterPro" id="IPR058573">
    <property type="entry name" value="DUF6079_5th"/>
</dbReference>
<dbReference type="Pfam" id="PF19557">
    <property type="entry name" value="DUF6079_1st"/>
    <property type="match status" value="1"/>
</dbReference>
<feature type="domain" description="DUF6079" evidence="4">
    <location>
        <begin position="708"/>
        <end position="838"/>
    </location>
</feature>
<proteinExistence type="predicted"/>
<evidence type="ECO:0000259" key="4">
    <source>
        <dbReference type="Pfam" id="PF26385"/>
    </source>
</evidence>
<evidence type="ECO:0000259" key="2">
    <source>
        <dbReference type="Pfam" id="PF26383"/>
    </source>
</evidence>
<evidence type="ECO:0008006" key="9">
    <source>
        <dbReference type="Google" id="ProtNLM"/>
    </source>
</evidence>
<dbReference type="InterPro" id="IPR045725">
    <property type="entry name" value="DUF6079_N"/>
</dbReference>
<evidence type="ECO:0000313" key="8">
    <source>
        <dbReference type="Proteomes" id="UP000293154"/>
    </source>
</evidence>
<evidence type="ECO:0000259" key="5">
    <source>
        <dbReference type="Pfam" id="PF26387"/>
    </source>
</evidence>
<dbReference type="RefSeq" id="WP_130590275.1">
    <property type="nucleotide sequence ID" value="NZ_CP034752.1"/>
</dbReference>
<dbReference type="KEGG" id="prag:EKN56_02005"/>
<dbReference type="InterPro" id="IPR058571">
    <property type="entry name" value="DUF6079_3rd"/>
</dbReference>
<evidence type="ECO:0000259" key="1">
    <source>
        <dbReference type="Pfam" id="PF19557"/>
    </source>
</evidence>
<feature type="domain" description="DUF6079" evidence="2">
    <location>
        <begin position="268"/>
        <end position="478"/>
    </location>
</feature>
<dbReference type="Pfam" id="PF26388">
    <property type="entry name" value="DUF6079_6th"/>
    <property type="match status" value="1"/>
</dbReference>
<dbReference type="InterPro" id="IPR058572">
    <property type="entry name" value="DUF6079_4th"/>
</dbReference>
<dbReference type="OrthoDB" id="8780745at2"/>
<evidence type="ECO:0000259" key="3">
    <source>
        <dbReference type="Pfam" id="PF26384"/>
    </source>
</evidence>
<dbReference type="Pfam" id="PF26385">
    <property type="entry name" value="DUF6079_4th"/>
    <property type="match status" value="1"/>
</dbReference>
<feature type="domain" description="DUF6079" evidence="6">
    <location>
        <begin position="1048"/>
        <end position="1135"/>
    </location>
</feature>
<sequence length="1241" mass="141150">MKKYGELIQFEPVTTIIKLKESAEQHKAQQLVASYVISEKMALKLADIIIPQLQFEESVDNKSLWVVGNYGSGKSHLMSVVSAVAEFPELAKFITNDKVRHAAGKIAGKFKVIRFEVGASKKAFADIVTDNLTSSLAEMGIDYQFPSMDEISSNHKPYFEEMMALFHQRYPEQGLLLICDEILDYLRSRNQQQLPLDMAMMRVMGEVIDGTRFRFICGVQEAIFDSTQLAFATQEVKRIRDRAEQVPITRDDIKYVVAERLLKKNALQLHWIREYLQQFTPCFDRMNERLDEFVRMFPVHPDYINTFERVHGAGIEQRQVLRSLSRQMQALMEQQVPFNKPGVFSYDTYWDELRSDPSAKTNPDVGQVIDVGETLFTRIDQAYPTANEVDFAKRLVAGLAIHRLTVGDVYNEMGATAAELRDSLCLYLPGIEQLSGEKSKNLETQIVAVLNKIRKTVNGQFFSKNKANDQFFLDLKKTEDFDAYIENKIPLLTDDSRNGAYREAMLQILEETDMQQPNVQMWRHELKWLDRNVNRPGWMFLGSPNERETAKPPLDYYMYFIPPYNPPKQKKEFIRSDEVLFILQNADSDFDRSLNYYAAAIDLHASATGNAKNVYKLKADGYLREMQTWLKGHFKDAYIAQYNGQSKPMMDWLKGTSVRNISGLGESQIGSLKDIFESVASHILANHFVSLAPEYPTFSQWITYENIESAAKDALSVVSGGAATKRANAVLDALELLDGDKISPLQSHYAQAVLVVLQSKPQGQVVNQAELLEAINSRLYFKPESFRLEPEWLLVLIACLVYSGELELVVVGHTLTASDAVKFKSISFDVLKDFKHIQSPKDFNVTALKALLTLLDMNDGLATTIQQGDESIVREMLKRTELLINELVKGQQSVKERLPLWGQLVLEESEEQTLSTQLAELKNFLETIQRYDKPGKLKNLKVTASEIACFHQMLHAWRNFVQLKAAVNDLTPLCTYLKEAQLVLPEQHIWQEQVKLARDGLRQGFADPSLRCDENFKATQIAILSGLKTDYAKYYIELYIRARLDSSEEKTKSKLLSDDRLAELDILSGITLLPAQQLVDWRKEVAQLQAAKPIDPNQLAMNANPVEFNARQESSKAPASEQLKNLEQRLDSLQSDWLSNLNSLLDDPFINLGLLKPNQTQLIRDFIQDGQLPESLDATFIQAVNQVLAGLEELRINSVELINALGKGLPLSRDEVAERFNRLLDKLCQGKDINKVRIIID</sequence>
<reference evidence="7 8" key="1">
    <citation type="submission" date="2019-03" db="EMBL/GenBank/DDBJ databases">
        <title>Pragia sp. nov. isolated from the gut tract of Carduelis flavirostris.</title>
        <authorList>
            <person name="Ge Y."/>
        </authorList>
    </citation>
    <scope>NUCLEOTIDE SEQUENCE [LARGE SCALE GENOMIC DNA]</scope>
    <source>
        <strain evidence="7 8">CF-458</strain>
    </source>
</reference>
<dbReference type="AlphaFoldDB" id="A0A411WGE4"/>
<gene>
    <name evidence="7" type="ORF">EKN56_02005</name>
</gene>
<evidence type="ECO:0000313" key="7">
    <source>
        <dbReference type="EMBL" id="QBH95283.1"/>
    </source>
</evidence>
<feature type="domain" description="DUF6079" evidence="3">
    <location>
        <begin position="484"/>
        <end position="689"/>
    </location>
</feature>
<feature type="domain" description="DUF6079" evidence="5">
    <location>
        <begin position="844"/>
        <end position="1039"/>
    </location>
</feature>
<dbReference type="EMBL" id="CP034752">
    <property type="protein sequence ID" value="QBH95283.1"/>
    <property type="molecule type" value="Genomic_DNA"/>
</dbReference>
<dbReference type="Pfam" id="PF26384">
    <property type="entry name" value="DUF6079_3rd"/>
    <property type="match status" value="1"/>
</dbReference>